<dbReference type="InterPro" id="IPR009057">
    <property type="entry name" value="Homeodomain-like_sf"/>
</dbReference>
<comment type="caution">
    <text evidence="5">The sequence shown here is derived from an EMBL/GenBank/DDBJ whole genome shotgun (WGS) entry which is preliminary data.</text>
</comment>
<proteinExistence type="predicted"/>
<evidence type="ECO:0000313" key="5">
    <source>
        <dbReference type="EMBL" id="RKI91303.1"/>
    </source>
</evidence>
<feature type="domain" description="HTH araC/xylS-type" evidence="4">
    <location>
        <begin position="426"/>
        <end position="524"/>
    </location>
</feature>
<dbReference type="SMART" id="SM00342">
    <property type="entry name" value="HTH_ARAC"/>
    <property type="match status" value="1"/>
</dbReference>
<dbReference type="AlphaFoldDB" id="A0A3A9AUU2"/>
<organism evidence="5 6">
    <name type="scientific">Parablautia intestinalis</name>
    <dbReference type="NCBI Taxonomy" id="2320100"/>
    <lineage>
        <taxon>Bacteria</taxon>
        <taxon>Bacillati</taxon>
        <taxon>Bacillota</taxon>
        <taxon>Clostridia</taxon>
        <taxon>Lachnospirales</taxon>
        <taxon>Lachnospiraceae</taxon>
        <taxon>Parablautia</taxon>
    </lineage>
</organism>
<reference evidence="5 6" key="1">
    <citation type="submission" date="2018-09" db="EMBL/GenBank/DDBJ databases">
        <title>Murine metabolic-syndrome-specific gut microbial biobank.</title>
        <authorList>
            <person name="Liu C."/>
        </authorList>
    </citation>
    <scope>NUCLEOTIDE SEQUENCE [LARGE SCALE GENOMIC DNA]</scope>
    <source>
        <strain evidence="5 6">0.1xD8-82</strain>
    </source>
</reference>
<keyword evidence="6" id="KW-1185">Reference proteome</keyword>
<accession>A0A3A9AUU2</accession>
<dbReference type="PANTHER" id="PTHR43280">
    <property type="entry name" value="ARAC-FAMILY TRANSCRIPTIONAL REGULATOR"/>
    <property type="match status" value="1"/>
</dbReference>
<dbReference type="InterPro" id="IPR020449">
    <property type="entry name" value="Tscrpt_reg_AraC-type_HTH"/>
</dbReference>
<keyword evidence="3" id="KW-0804">Transcription</keyword>
<dbReference type="GO" id="GO:0043565">
    <property type="term" value="F:sequence-specific DNA binding"/>
    <property type="evidence" value="ECO:0007669"/>
    <property type="project" value="InterPro"/>
</dbReference>
<dbReference type="Proteomes" id="UP000280696">
    <property type="component" value="Unassembled WGS sequence"/>
</dbReference>
<evidence type="ECO:0000256" key="3">
    <source>
        <dbReference type="ARBA" id="ARBA00023163"/>
    </source>
</evidence>
<dbReference type="InterPro" id="IPR018062">
    <property type="entry name" value="HTH_AraC-typ_CS"/>
</dbReference>
<dbReference type="Pfam" id="PF12833">
    <property type="entry name" value="HTH_18"/>
    <property type="match status" value="1"/>
</dbReference>
<dbReference type="OrthoDB" id="324626at2"/>
<gene>
    <name evidence="5" type="ORF">D7V94_10390</name>
</gene>
<dbReference type="InterPro" id="IPR018060">
    <property type="entry name" value="HTH_AraC"/>
</dbReference>
<sequence length="530" mass="60651">MPRLKAAFETDKENLRPRAADAVGCEKGMVTFMNICVCSSSKYHFPESLSDTILEFSEASLFMSALKEGICPLYMLIEPSCFSFEQLSELKRRYSSCPVAVLAPQISPEDYETICLLSPFYLISPSDLPLNDFAILSGLSARARSIRMDSLRSGLRMALLSEAGQVQEPNGTSGNRVYHRTFSFDMRSLSIHSSSLICVCASRPFSEKQEQVIAEFVSRTPSILFHFPHQGDIVLLCNQPNRCVLTSLLNCLKETFPELEYGIGVSDRISSSAPGDLSSCFMQAKSATEDNFYRKAEIVFYSKELFSLTQDYTTLIYYEKELTNAILMGHSEDTLLSILKEYIGYFRRRHLLPSMVCNSVYRFLNSLDRVFKFIDPLCTIDLTFITLEQINSYGTLDALHAALSNMLLDFLRRGEHYTRTPERMIHEIQAYIDDHLEQPLTLNTIEQEFYVNKFVFCRQFKKYTGMTFNQYIRTGRLLKARDLLTNTDIKIYELSARLGFQDESYFGYVFKKEFGISPTSYRLSSRNPTD</sequence>
<evidence type="ECO:0000259" key="4">
    <source>
        <dbReference type="PROSITE" id="PS01124"/>
    </source>
</evidence>
<dbReference type="SUPFAM" id="SSF46689">
    <property type="entry name" value="Homeodomain-like"/>
    <property type="match status" value="2"/>
</dbReference>
<dbReference type="PRINTS" id="PR00032">
    <property type="entry name" value="HTHARAC"/>
</dbReference>
<dbReference type="EMBL" id="RAYQ01000010">
    <property type="protein sequence ID" value="RKI91303.1"/>
    <property type="molecule type" value="Genomic_DNA"/>
</dbReference>
<keyword evidence="1" id="KW-0805">Transcription regulation</keyword>
<dbReference type="Gene3D" id="1.10.10.60">
    <property type="entry name" value="Homeodomain-like"/>
    <property type="match status" value="2"/>
</dbReference>
<evidence type="ECO:0000256" key="1">
    <source>
        <dbReference type="ARBA" id="ARBA00023015"/>
    </source>
</evidence>
<name>A0A3A9AUU2_9FIRM</name>
<dbReference type="GO" id="GO:0003700">
    <property type="term" value="F:DNA-binding transcription factor activity"/>
    <property type="evidence" value="ECO:0007669"/>
    <property type="project" value="InterPro"/>
</dbReference>
<dbReference type="PANTHER" id="PTHR43280:SF10">
    <property type="entry name" value="REGULATORY PROTEIN POCR"/>
    <property type="match status" value="1"/>
</dbReference>
<keyword evidence="2" id="KW-0238">DNA-binding</keyword>
<dbReference type="PROSITE" id="PS01124">
    <property type="entry name" value="HTH_ARAC_FAMILY_2"/>
    <property type="match status" value="1"/>
</dbReference>
<evidence type="ECO:0000256" key="2">
    <source>
        <dbReference type="ARBA" id="ARBA00023125"/>
    </source>
</evidence>
<protein>
    <submittedName>
        <fullName evidence="5">AraC family transcriptional regulator</fullName>
    </submittedName>
</protein>
<dbReference type="PROSITE" id="PS00041">
    <property type="entry name" value="HTH_ARAC_FAMILY_1"/>
    <property type="match status" value="1"/>
</dbReference>
<evidence type="ECO:0000313" key="6">
    <source>
        <dbReference type="Proteomes" id="UP000280696"/>
    </source>
</evidence>